<organism evidence="1 2">
    <name type="scientific">Ceratopteris richardii</name>
    <name type="common">Triangle waterfern</name>
    <dbReference type="NCBI Taxonomy" id="49495"/>
    <lineage>
        <taxon>Eukaryota</taxon>
        <taxon>Viridiplantae</taxon>
        <taxon>Streptophyta</taxon>
        <taxon>Embryophyta</taxon>
        <taxon>Tracheophyta</taxon>
        <taxon>Polypodiopsida</taxon>
        <taxon>Polypodiidae</taxon>
        <taxon>Polypodiales</taxon>
        <taxon>Pteridineae</taxon>
        <taxon>Pteridaceae</taxon>
        <taxon>Parkerioideae</taxon>
        <taxon>Ceratopteris</taxon>
    </lineage>
</organism>
<proteinExistence type="predicted"/>
<dbReference type="Proteomes" id="UP000825935">
    <property type="component" value="Chromosome 29"/>
</dbReference>
<evidence type="ECO:0000313" key="1">
    <source>
        <dbReference type="EMBL" id="KAH7291617.1"/>
    </source>
</evidence>
<evidence type="ECO:0008006" key="3">
    <source>
        <dbReference type="Google" id="ProtNLM"/>
    </source>
</evidence>
<name>A0A8T2R6P7_CERRI</name>
<accession>A0A8T2R6P7</accession>
<comment type="caution">
    <text evidence="1">The sequence shown here is derived from an EMBL/GenBank/DDBJ whole genome shotgun (WGS) entry which is preliminary data.</text>
</comment>
<evidence type="ECO:0000313" key="2">
    <source>
        <dbReference type="Proteomes" id="UP000825935"/>
    </source>
</evidence>
<dbReference type="AlphaFoldDB" id="A0A8T2R6P7"/>
<reference evidence="1" key="1">
    <citation type="submission" date="2021-08" db="EMBL/GenBank/DDBJ databases">
        <title>WGS assembly of Ceratopteris richardii.</title>
        <authorList>
            <person name="Marchant D.B."/>
            <person name="Chen G."/>
            <person name="Jenkins J."/>
            <person name="Shu S."/>
            <person name="Leebens-Mack J."/>
            <person name="Grimwood J."/>
            <person name="Schmutz J."/>
            <person name="Soltis P."/>
            <person name="Soltis D."/>
            <person name="Chen Z.-H."/>
        </authorList>
    </citation>
    <scope>NUCLEOTIDE SEQUENCE</scope>
    <source>
        <strain evidence="1">Whitten #5841</strain>
        <tissue evidence="1">Leaf</tissue>
    </source>
</reference>
<dbReference type="OrthoDB" id="7480412at2759"/>
<sequence>MVWSEILDMLTCKDLWGYIGGHTLRYTYHSRSHKKAMRRCYYSYVSALSEASKMWVDATVLLSDHNPLLISLKEVDWNLCVPFGLPRIPLRVNHSWMQTLMFKSKVQFLVQHVLSLSVSACMKWEFLVAKLQDVIRDCGKFYSEILTFAKYEAEQLISLMSKKVDSGQVLFDEEYTHLCKAHKCLEVIENQAIQSSKVRARCTEVNDLHANSKCFFDHLPVKRLKEAISHLEVDGSIINDGSSIATVYSEHFRRLFAASYKSDDAWFQALHEALSYTPCLLDSRKADACEKSISEDEVYMALNSLKNGKAPGLDGITKEFVVAFWPLLKSLVLDVCNEVWRDQSMPYTFKLAQGSASQLEINGRLSAPFLIERSVRQGCPLSLLFYALASTPMFYLLEAKMNSQCIHASALRINMKKSAIVNISAPQFQSLNWEGPRIEKGSIFRHLGYPLGVDVPIKDKLAWVLCRVKLKMNKWIAPQWTLHARIKINKKHNRALVLSAWKYVFLNLHLHLMARRTAFIMRITSSHKPLWTSIFWKFIENAKVNFRGAWKLDAWNKFFSHAPVRTSSYTINVLLHQFKSTLSTLKWNGRQRYIGNSLASVWPYWSFLTNPPIACSLGAAARYFNNKGIDSIAKCYNSKWEILPFSVVRRTYAVGATYRSKWLQIISLLHRYQLPLSIDATDPWRDWLFAKHTRWLTCKSNIIALQCNQRWKLQKPASRWHLRFTSIWDSSFTYRMKIFM</sequence>
<gene>
    <name evidence="1" type="ORF">KP509_29G024700</name>
</gene>
<dbReference type="PANTHER" id="PTHR19446">
    <property type="entry name" value="REVERSE TRANSCRIPTASES"/>
    <property type="match status" value="1"/>
</dbReference>
<dbReference type="EMBL" id="CM035434">
    <property type="protein sequence ID" value="KAH7291617.1"/>
    <property type="molecule type" value="Genomic_DNA"/>
</dbReference>
<keyword evidence="2" id="KW-1185">Reference proteome</keyword>
<protein>
    <recommendedName>
        <fullName evidence="3">Reverse transcriptase</fullName>
    </recommendedName>
</protein>